<feature type="region of interest" description="Disordered" evidence="1">
    <location>
        <begin position="59"/>
        <end position="92"/>
    </location>
</feature>
<dbReference type="PROSITE" id="PS51998">
    <property type="entry name" value="DEK_C"/>
    <property type="match status" value="1"/>
</dbReference>
<evidence type="ECO:0000256" key="1">
    <source>
        <dbReference type="SAM" id="MobiDB-lite"/>
    </source>
</evidence>
<dbReference type="Proteomes" id="UP001141552">
    <property type="component" value="Unassembled WGS sequence"/>
</dbReference>
<feature type="compositionally biased region" description="Acidic residues" evidence="1">
    <location>
        <begin position="59"/>
        <end position="75"/>
    </location>
</feature>
<feature type="region of interest" description="Disordered" evidence="1">
    <location>
        <begin position="124"/>
        <end position="258"/>
    </location>
</feature>
<dbReference type="SUPFAM" id="SSF109715">
    <property type="entry name" value="DEK C-terminal domain"/>
    <property type="match status" value="1"/>
</dbReference>
<reference evidence="3" key="2">
    <citation type="journal article" date="2023" name="Plants (Basel)">
        <title>Annotation of the Turnera subulata (Passifloraceae) Draft Genome Reveals the S-Locus Evolved after the Divergence of Turneroideae from Passifloroideae in a Stepwise Manner.</title>
        <authorList>
            <person name="Henning P.M."/>
            <person name="Roalson E.H."/>
            <person name="Mir W."/>
            <person name="McCubbin A.G."/>
            <person name="Shore J.S."/>
        </authorList>
    </citation>
    <scope>NUCLEOTIDE SEQUENCE</scope>
    <source>
        <strain evidence="3">F60SS</strain>
    </source>
</reference>
<dbReference type="InterPro" id="IPR014876">
    <property type="entry name" value="DEK_C"/>
</dbReference>
<dbReference type="EMBL" id="JAKUCV010001641">
    <property type="protein sequence ID" value="KAJ4845561.1"/>
    <property type="molecule type" value="Genomic_DNA"/>
</dbReference>
<keyword evidence="4" id="KW-1185">Reference proteome</keyword>
<dbReference type="Gene3D" id="1.10.10.60">
    <property type="entry name" value="Homeodomain-like"/>
    <property type="match status" value="1"/>
</dbReference>
<feature type="non-terminal residue" evidence="3">
    <location>
        <position position="1"/>
    </location>
</feature>
<name>A0A9Q0G9F9_9ROSI</name>
<evidence type="ECO:0000313" key="3">
    <source>
        <dbReference type="EMBL" id="KAJ4845561.1"/>
    </source>
</evidence>
<accession>A0A9Q0G9F9</accession>
<feature type="domain" description="DEK-C" evidence="2">
    <location>
        <begin position="1"/>
        <end position="56"/>
    </location>
</feature>
<evidence type="ECO:0000259" key="2">
    <source>
        <dbReference type="PROSITE" id="PS51998"/>
    </source>
</evidence>
<dbReference type="OrthoDB" id="1747157at2759"/>
<protein>
    <recommendedName>
        <fullName evidence="2">DEK-C domain-containing protein</fullName>
    </recommendedName>
</protein>
<dbReference type="Pfam" id="PF08766">
    <property type="entry name" value="DEK_C"/>
    <property type="match status" value="1"/>
</dbReference>
<feature type="compositionally biased region" description="Polar residues" evidence="1">
    <location>
        <begin position="134"/>
        <end position="149"/>
    </location>
</feature>
<dbReference type="AlphaFoldDB" id="A0A9Q0G9F9"/>
<sequence>MVSEWMVAARLREVLRCSDIDTMTINMLCEKMEEEFGLDFSGRKSFIKDQVIPFLESDEFGSNENEEIDEDEEANSEVTNGSDLIAKDENEDVIMSYSRKERTSDTISNLHHHLRRGRAWREEPNFPRCDASQPVPSTESPQRQACSTRTRLKTSEPPHAAPLARVPPSLSHSSAVAVMDEPPEALATAVLPTGRNSRPQRVTSSPVHRRRSRSREVVASPPTGDRLRPSSPPCSDRPELLHQTLPPAPLFLTLPRPQ</sequence>
<comment type="caution">
    <text evidence="3">The sequence shown here is derived from an EMBL/GenBank/DDBJ whole genome shotgun (WGS) entry which is preliminary data.</text>
</comment>
<reference evidence="3" key="1">
    <citation type="submission" date="2022-02" db="EMBL/GenBank/DDBJ databases">
        <authorList>
            <person name="Henning P.M."/>
            <person name="McCubbin A.G."/>
            <person name="Shore J.S."/>
        </authorList>
    </citation>
    <scope>NUCLEOTIDE SEQUENCE</scope>
    <source>
        <strain evidence="3">F60SS</strain>
        <tissue evidence="3">Leaves</tissue>
    </source>
</reference>
<evidence type="ECO:0000313" key="4">
    <source>
        <dbReference type="Proteomes" id="UP001141552"/>
    </source>
</evidence>
<proteinExistence type="predicted"/>
<gene>
    <name evidence="3" type="ORF">Tsubulata_041281</name>
</gene>
<organism evidence="3 4">
    <name type="scientific">Turnera subulata</name>
    <dbReference type="NCBI Taxonomy" id="218843"/>
    <lineage>
        <taxon>Eukaryota</taxon>
        <taxon>Viridiplantae</taxon>
        <taxon>Streptophyta</taxon>
        <taxon>Embryophyta</taxon>
        <taxon>Tracheophyta</taxon>
        <taxon>Spermatophyta</taxon>
        <taxon>Magnoliopsida</taxon>
        <taxon>eudicotyledons</taxon>
        <taxon>Gunneridae</taxon>
        <taxon>Pentapetalae</taxon>
        <taxon>rosids</taxon>
        <taxon>fabids</taxon>
        <taxon>Malpighiales</taxon>
        <taxon>Passifloraceae</taxon>
        <taxon>Turnera</taxon>
    </lineage>
</organism>